<protein>
    <submittedName>
        <fullName evidence="2">Matrix</fullName>
    </submittedName>
</protein>
<dbReference type="GeneID" id="80557415"/>
<evidence type="ECO:0000313" key="2">
    <source>
        <dbReference type="EMBL" id="AHB34059.1"/>
    </source>
</evidence>
<evidence type="ECO:0000259" key="1">
    <source>
        <dbReference type="Pfam" id="PF17536"/>
    </source>
</evidence>
<sequence length="271" mass="30163">MAAKPLLSLSSLCSEDAVHAIAQMENAPEEAICNRIWKMHRDQAHSSPLLLAQLMLCYKFLLHKTPEGATATLARFPTSMYNAKELKKEFLSRNTTVQVCDMVQKLDELGVLVLAVQLCTDVRYSITKPILAEFLSRAKEGGGLSMDPEHLAGHYSAMDLDTTPPESSQPGWQAEAVRLHNTIRKVASTGKQEGKVSRFYAEILQACDQTKELLDALDSGKHAYDRSVVLIGWMDEIIKIFSKPDYLEAKGVSYHVLKTISNKISLLRDSI</sequence>
<reference evidence="2 3" key="1">
    <citation type="journal article" date="2014" name="J. Virol.">
        <title>Upolu virus and Aransas Bay virus, two presumptive bunyaviruses, are novel members of the family Orthomyxoviridae.</title>
        <authorList>
            <person name="Briese T."/>
            <person name="Chowdhary R."/>
            <person name="Travassos da Rosa A."/>
            <person name="Hutchison S.K."/>
            <person name="Popov V."/>
            <person name="Street C."/>
            <person name="Tesh R.B."/>
            <person name="Lipkin W.I."/>
        </authorList>
    </citation>
    <scope>NUCLEOTIDE SEQUENCE [LARGE SCALE GENOMIC DNA]</scope>
</reference>
<dbReference type="EMBL" id="KC506161">
    <property type="protein sequence ID" value="AHB34059.1"/>
    <property type="molecule type" value="Viral_cRNA"/>
</dbReference>
<dbReference type="KEGG" id="vg:80557415"/>
<organism evidence="2 3">
    <name type="scientific">Upolu virus</name>
    <dbReference type="NCBI Taxonomy" id="1428581"/>
    <lineage>
        <taxon>Viruses</taxon>
        <taxon>Riboviria</taxon>
        <taxon>Orthornavirae</taxon>
        <taxon>Negarnaviricota</taxon>
        <taxon>Polyploviricotina</taxon>
        <taxon>Insthoviricetes</taxon>
        <taxon>Articulavirales</taxon>
        <taxon>Orthomyxoviridae</taxon>
        <taxon>Thogotovirus</taxon>
        <taxon>Thogotovirus upoluense</taxon>
    </lineage>
</organism>
<name>X2CUE6_9ORTO</name>
<dbReference type="Proteomes" id="UP000181618">
    <property type="component" value="Genome"/>
</dbReference>
<proteinExistence type="predicted"/>
<evidence type="ECO:0000313" key="3">
    <source>
        <dbReference type="Proteomes" id="UP000181618"/>
    </source>
</evidence>
<dbReference type="Pfam" id="PF17536">
    <property type="entry name" value="Mx_ML"/>
    <property type="match status" value="1"/>
</dbReference>
<feature type="domain" description="Matrix/matrix long N-terminal" evidence="1">
    <location>
        <begin position="5"/>
        <end position="139"/>
    </location>
</feature>
<dbReference type="RefSeq" id="YP_010840361.1">
    <property type="nucleotide sequence ID" value="NC_078650.1"/>
</dbReference>
<accession>X2CUE6</accession>
<keyword evidence="3" id="KW-1185">Reference proteome</keyword>
<gene>
    <name evidence="2" type="primary">ML</name>
</gene>
<dbReference type="InterPro" id="IPR035212">
    <property type="entry name" value="Mx/ML_C"/>
</dbReference>